<dbReference type="InterPro" id="IPR033889">
    <property type="entry name" value="LanC"/>
</dbReference>
<reference evidence="1" key="1">
    <citation type="submission" date="2021-10" db="EMBL/GenBank/DDBJ databases">
        <title>Streptomyces nigrumlapis sp.nov.,an antimicrobial producing actinobacterium isolated from Black Gobi rocks.</title>
        <authorList>
            <person name="Wen Y."/>
            <person name="Zhang W."/>
            <person name="Liu X.G."/>
        </authorList>
    </citation>
    <scope>NUCLEOTIDE SEQUENCE</scope>
    <source>
        <strain evidence="1">ST13-2-2</strain>
    </source>
</reference>
<evidence type="ECO:0000313" key="2">
    <source>
        <dbReference type="Proteomes" id="UP000830115"/>
    </source>
</evidence>
<dbReference type="SUPFAM" id="SSF158745">
    <property type="entry name" value="LanC-like"/>
    <property type="match status" value="1"/>
</dbReference>
<keyword evidence="2" id="KW-1185">Reference proteome</keyword>
<dbReference type="Gene3D" id="1.50.10.20">
    <property type="match status" value="1"/>
</dbReference>
<dbReference type="Proteomes" id="UP000830115">
    <property type="component" value="Chromosome"/>
</dbReference>
<dbReference type="SMART" id="SM01260">
    <property type="entry name" value="LANC_like"/>
    <property type="match status" value="1"/>
</dbReference>
<protein>
    <submittedName>
        <fullName evidence="1">Lanthionine synthetase C family protein</fullName>
    </submittedName>
</protein>
<sequence length="380" mass="41258">MTTALHTTDTSLPSRQSLAHGPLGAALLHVERARRRTGDWQDVHRALSEIGPLIDGEDSNLYLGAPAMAFVLHLAADGTDRYAGALHTLDNIVATHTRRRLTAAHARIDAGRRTAFAEYDVFRGLTGIGALLLRRQPQGPEMKGVLEYLVRLTKLVTDPAGEKRPGWWVGHAPASDTAATPGGHANAGIAHGITGPLALLALAMRAGVTVDGHEEAIRRICRWLDQIRQSDHRGTRWPRWSSNRGPALALPATPSWCYGTPSLARAQQLAAIVLRDDERKRMAERALLHCLSDPHQLDQIADRGLCHGFGGLLRTVQRVAEDADVPALFTNRLGRITDRFLTAEAPEKTGFLVGKTGAALALLDAETQPQGQWDVCLLLT</sequence>
<proteinExistence type="predicted"/>
<dbReference type="CDD" id="cd04793">
    <property type="entry name" value="LanC"/>
    <property type="match status" value="1"/>
</dbReference>
<gene>
    <name evidence="1" type="ORF">K9S39_31055</name>
</gene>
<dbReference type="RefSeq" id="WP_248866626.1">
    <property type="nucleotide sequence ID" value="NZ_CP086322.1"/>
</dbReference>
<name>A0ABY4MF27_9ACTN</name>
<dbReference type="PRINTS" id="PR01955">
    <property type="entry name" value="LANCFRANKIA"/>
</dbReference>
<dbReference type="PRINTS" id="PR01950">
    <property type="entry name" value="LANCSUPER"/>
</dbReference>
<accession>A0ABY4MF27</accession>
<dbReference type="EMBL" id="CP086322">
    <property type="protein sequence ID" value="UQA95713.1"/>
    <property type="molecule type" value="Genomic_DNA"/>
</dbReference>
<organism evidence="1 2">
    <name type="scientific">Streptomyces halobius</name>
    <dbReference type="NCBI Taxonomy" id="2879846"/>
    <lineage>
        <taxon>Bacteria</taxon>
        <taxon>Bacillati</taxon>
        <taxon>Actinomycetota</taxon>
        <taxon>Actinomycetes</taxon>
        <taxon>Kitasatosporales</taxon>
        <taxon>Streptomycetaceae</taxon>
        <taxon>Streptomyces</taxon>
    </lineage>
</organism>
<dbReference type="InterPro" id="IPR007822">
    <property type="entry name" value="LANC-like"/>
</dbReference>
<evidence type="ECO:0000313" key="1">
    <source>
        <dbReference type="EMBL" id="UQA95713.1"/>
    </source>
</evidence>
<dbReference type="Pfam" id="PF05147">
    <property type="entry name" value="LANC_like"/>
    <property type="match status" value="1"/>
</dbReference>